<dbReference type="EMBL" id="UINC01118481">
    <property type="protein sequence ID" value="SVC91634.1"/>
    <property type="molecule type" value="Genomic_DNA"/>
</dbReference>
<gene>
    <name evidence="2" type="ORF">METZ01_LOCUS344488</name>
</gene>
<accession>A0A382R1L6</accession>
<evidence type="ECO:0000256" key="1">
    <source>
        <dbReference type="SAM" id="MobiDB-lite"/>
    </source>
</evidence>
<feature type="compositionally biased region" description="Basic and acidic residues" evidence="1">
    <location>
        <begin position="130"/>
        <end position="140"/>
    </location>
</feature>
<proteinExistence type="predicted"/>
<name>A0A382R1L6_9ZZZZ</name>
<organism evidence="2">
    <name type="scientific">marine metagenome</name>
    <dbReference type="NCBI Taxonomy" id="408172"/>
    <lineage>
        <taxon>unclassified sequences</taxon>
        <taxon>metagenomes</taxon>
        <taxon>ecological metagenomes</taxon>
    </lineage>
</organism>
<feature type="non-terminal residue" evidence="2">
    <location>
        <position position="301"/>
    </location>
</feature>
<protein>
    <submittedName>
        <fullName evidence="2">Uncharacterized protein</fullName>
    </submittedName>
</protein>
<dbReference type="AlphaFoldDB" id="A0A382R1L6"/>
<evidence type="ECO:0000313" key="2">
    <source>
        <dbReference type="EMBL" id="SVC91634.1"/>
    </source>
</evidence>
<sequence>MTDMDEEDLLAIFQRMQRNFLAHNMEADHVTRYAETQAFEEVCFAIEALETLLDTYGHTDDDDETLQVEIEDFEDKLETLKELYEEDPYSRLDFAASSEAATDALEAASQSAMELEAAYRVFYEQRKNKLENEEKKEDKTTPSVTELSPTYEHPNPFSSKEWKTLHKYGGLMTQSTSGPYTETINIEQARKLHESIFGALISLPTSSNLSLGYDQHLITWISYLTELHRAFGFHLTTREDCEMANLLSTAPRGPLGTSIIPDIYPISREIHTLKETMSLNLSSLIYPHKKLTSSLLNALKK</sequence>
<feature type="region of interest" description="Disordered" evidence="1">
    <location>
        <begin position="130"/>
        <end position="156"/>
    </location>
</feature>
<reference evidence="2" key="1">
    <citation type="submission" date="2018-05" db="EMBL/GenBank/DDBJ databases">
        <authorList>
            <person name="Lanie J.A."/>
            <person name="Ng W.-L."/>
            <person name="Kazmierczak K.M."/>
            <person name="Andrzejewski T.M."/>
            <person name="Davidsen T.M."/>
            <person name="Wayne K.J."/>
            <person name="Tettelin H."/>
            <person name="Glass J.I."/>
            <person name="Rusch D."/>
            <person name="Podicherti R."/>
            <person name="Tsui H.-C.T."/>
            <person name="Winkler M.E."/>
        </authorList>
    </citation>
    <scope>NUCLEOTIDE SEQUENCE</scope>
</reference>